<proteinExistence type="predicted"/>
<evidence type="ECO:0000256" key="1">
    <source>
        <dbReference type="SAM" id="MobiDB-lite"/>
    </source>
</evidence>
<keyword evidence="3" id="KW-1185">Reference proteome</keyword>
<feature type="region of interest" description="Disordered" evidence="1">
    <location>
        <begin position="16"/>
        <end position="51"/>
    </location>
</feature>
<accession>A0A1V9ENU2</accession>
<dbReference type="AlphaFoldDB" id="A0A1V9ENU2"/>
<evidence type="ECO:0000313" key="3">
    <source>
        <dbReference type="Proteomes" id="UP000192276"/>
    </source>
</evidence>
<comment type="caution">
    <text evidence="2">The sequence shown here is derived from an EMBL/GenBank/DDBJ whole genome shotgun (WGS) entry which is preliminary data.</text>
</comment>
<protein>
    <submittedName>
        <fullName evidence="2">Uncharacterized protein</fullName>
    </submittedName>
</protein>
<sequence>MKGKAGILPYARLMTDTIPAPVQQPPSETEKNQPVSAPVREEVKKVPKSRKQVKPVAVPPVGVKVPVKPIIVKPQIRRVTGLIP</sequence>
<dbReference type="EMBL" id="LWBP01000240">
    <property type="protein sequence ID" value="OQP47823.1"/>
    <property type="molecule type" value="Genomic_DNA"/>
</dbReference>
<name>A0A1V9ENU2_9BACT</name>
<dbReference type="RefSeq" id="WP_081170453.1">
    <property type="nucleotide sequence ID" value="NZ_LWBP01000240.1"/>
</dbReference>
<dbReference type="STRING" id="550983.A4R26_31810"/>
<organism evidence="2 3">
    <name type="scientific">Niastella populi</name>
    <dbReference type="NCBI Taxonomy" id="550983"/>
    <lineage>
        <taxon>Bacteria</taxon>
        <taxon>Pseudomonadati</taxon>
        <taxon>Bacteroidota</taxon>
        <taxon>Chitinophagia</taxon>
        <taxon>Chitinophagales</taxon>
        <taxon>Chitinophagaceae</taxon>
        <taxon>Niastella</taxon>
    </lineage>
</organism>
<evidence type="ECO:0000313" key="2">
    <source>
        <dbReference type="EMBL" id="OQP47823.1"/>
    </source>
</evidence>
<dbReference type="Proteomes" id="UP000192276">
    <property type="component" value="Unassembled WGS sequence"/>
</dbReference>
<reference evidence="3" key="1">
    <citation type="submission" date="2016-04" db="EMBL/GenBank/DDBJ databases">
        <authorList>
            <person name="Chen L."/>
            <person name="Zhuang W."/>
            <person name="Wang G."/>
        </authorList>
    </citation>
    <scope>NUCLEOTIDE SEQUENCE [LARGE SCALE GENOMIC DNA]</scope>
    <source>
        <strain evidence="3">208</strain>
    </source>
</reference>
<gene>
    <name evidence="2" type="ORF">A4R26_31810</name>
</gene>